<reference evidence="12 13" key="1">
    <citation type="submission" date="2019-10" db="EMBL/GenBank/DDBJ databases">
        <title>Georgenia wutianyii sp. nov. and Georgenia yuyongxinii sp. nov. isolated from plateau pika (Ochotona curzoniae) in the Qinghai-Tibet plateau of China.</title>
        <authorList>
            <person name="Tian Z."/>
        </authorList>
    </citation>
    <scope>NUCLEOTIDE SEQUENCE [LARGE SCALE GENOMIC DNA]</scope>
    <source>
        <strain evidence="12 13">JCM 15130</strain>
    </source>
</reference>
<evidence type="ECO:0000256" key="1">
    <source>
        <dbReference type="ARBA" id="ARBA00001962"/>
    </source>
</evidence>
<dbReference type="PROSITE" id="PS51296">
    <property type="entry name" value="RIESKE"/>
    <property type="match status" value="1"/>
</dbReference>
<evidence type="ECO:0000256" key="8">
    <source>
        <dbReference type="ARBA" id="ARBA00023221"/>
    </source>
</evidence>
<name>A0A7J9V0Q9_9MICO</name>
<dbReference type="Proteomes" id="UP000429644">
    <property type="component" value="Unassembled WGS sequence"/>
</dbReference>
<evidence type="ECO:0000256" key="6">
    <source>
        <dbReference type="ARBA" id="ARBA00023004"/>
    </source>
</evidence>
<sequence>MRDLVHRSELPHLAYPTGWFQVGWSHELAVGDVRPARYFNRDLVIYRIESGTVQVADAYCPHFGAHLGFGGTVSGDCIQCPFHGWTWDTEGRNQSIPYSEKINRSKQITQHVVREVGGLILMWHDPDGEGPTWEVPPVPEFLDESRFHTPFDGGHKRWADMRLMPQFVLENNADFAHFKYVHEWDAVPDVQSVEATDHQFVARYTGQVTTKRGESALRIASTSYGVGLIVARLDGLRDTVSVTAVTPVDELLSDVFLSVAVERLADDGSEVPRFVQGIRHAQLDGAFRQDIPIWENQMYNLAPPYPKEEARNFLRLRKWSENFYSKPTRLKY</sequence>
<gene>
    <name evidence="12" type="ORF">GB882_17485</name>
</gene>
<evidence type="ECO:0000313" key="13">
    <source>
        <dbReference type="Proteomes" id="UP000429644"/>
    </source>
</evidence>
<dbReference type="EMBL" id="WHPD01003758">
    <property type="protein sequence ID" value="MPV90469.1"/>
    <property type="molecule type" value="Genomic_DNA"/>
</dbReference>
<dbReference type="GO" id="GO:0046872">
    <property type="term" value="F:metal ion binding"/>
    <property type="evidence" value="ECO:0007669"/>
    <property type="project" value="UniProtKB-KW"/>
</dbReference>
<keyword evidence="13" id="KW-1185">Reference proteome</keyword>
<dbReference type="InterPro" id="IPR017941">
    <property type="entry name" value="Rieske_2Fe-2S"/>
</dbReference>
<dbReference type="AlphaFoldDB" id="A0A7J9V0Q9"/>
<dbReference type="Pfam" id="PF19298">
    <property type="entry name" value="KshA_C"/>
    <property type="match status" value="1"/>
</dbReference>
<keyword evidence="4" id="KW-0442">Lipid degradation</keyword>
<proteinExistence type="predicted"/>
<dbReference type="Pfam" id="PF00355">
    <property type="entry name" value="Rieske"/>
    <property type="match status" value="1"/>
</dbReference>
<feature type="domain" description="Rieske" evidence="11">
    <location>
        <begin position="19"/>
        <end position="122"/>
    </location>
</feature>
<protein>
    <recommendedName>
        <fullName evidence="9">Rieske-type oxygenase</fullName>
    </recommendedName>
</protein>
<comment type="subunit">
    <text evidence="10">Homotrimer. The two-component system 3-ketosteroid-9-alpha-monooxygenase is composed of an oxygenase component KshA and a reductase component KshB.</text>
</comment>
<dbReference type="PANTHER" id="PTHR21266">
    <property type="entry name" value="IRON-SULFUR DOMAIN CONTAINING PROTEIN"/>
    <property type="match status" value="1"/>
</dbReference>
<evidence type="ECO:0000313" key="12">
    <source>
        <dbReference type="EMBL" id="MPV90469.1"/>
    </source>
</evidence>
<keyword evidence="2" id="KW-0001">2Fe-2S</keyword>
<comment type="caution">
    <text evidence="12">The sequence shown here is derived from an EMBL/GenBank/DDBJ whole genome shotgun (WGS) entry which is preliminary data.</text>
</comment>
<evidence type="ECO:0000256" key="9">
    <source>
        <dbReference type="ARBA" id="ARBA00030944"/>
    </source>
</evidence>
<dbReference type="GO" id="GO:0051537">
    <property type="term" value="F:2 iron, 2 sulfur cluster binding"/>
    <property type="evidence" value="ECO:0007669"/>
    <property type="project" value="UniProtKB-KW"/>
</dbReference>
<keyword evidence="3" id="KW-0479">Metal-binding</keyword>
<comment type="cofactor">
    <cofactor evidence="1">
        <name>Fe cation</name>
        <dbReference type="ChEBI" id="CHEBI:24875"/>
    </cofactor>
</comment>
<dbReference type="InterPro" id="IPR036922">
    <property type="entry name" value="Rieske_2Fe-2S_sf"/>
</dbReference>
<keyword evidence="7" id="KW-0411">Iron-sulfur</keyword>
<accession>A0A7J9V0Q9</accession>
<dbReference type="GO" id="GO:0016042">
    <property type="term" value="P:lipid catabolic process"/>
    <property type="evidence" value="ECO:0007669"/>
    <property type="project" value="UniProtKB-KW"/>
</dbReference>
<dbReference type="GO" id="GO:0008203">
    <property type="term" value="P:cholesterol metabolic process"/>
    <property type="evidence" value="ECO:0007669"/>
    <property type="project" value="InterPro"/>
</dbReference>
<dbReference type="SUPFAM" id="SSF50022">
    <property type="entry name" value="ISP domain"/>
    <property type="match status" value="1"/>
</dbReference>
<keyword evidence="5" id="KW-0560">Oxidoreductase</keyword>
<evidence type="ECO:0000259" key="11">
    <source>
        <dbReference type="PROSITE" id="PS51296"/>
    </source>
</evidence>
<dbReference type="Gene3D" id="3.90.380.10">
    <property type="entry name" value="Naphthalene 1,2-dioxygenase Alpha Subunit, Chain A, domain 1"/>
    <property type="match status" value="1"/>
</dbReference>
<evidence type="ECO:0000256" key="10">
    <source>
        <dbReference type="ARBA" id="ARBA00046982"/>
    </source>
</evidence>
<dbReference type="InterPro" id="IPR045605">
    <property type="entry name" value="KshA-like_C"/>
</dbReference>
<dbReference type="GO" id="GO:0004497">
    <property type="term" value="F:monooxygenase activity"/>
    <property type="evidence" value="ECO:0007669"/>
    <property type="project" value="UniProtKB-ARBA"/>
</dbReference>
<dbReference type="OrthoDB" id="5243643at2"/>
<dbReference type="GO" id="GO:0005737">
    <property type="term" value="C:cytoplasm"/>
    <property type="evidence" value="ECO:0007669"/>
    <property type="project" value="TreeGrafter"/>
</dbReference>
<dbReference type="GO" id="GO:0016705">
    <property type="term" value="F:oxidoreductase activity, acting on paired donors, with incorporation or reduction of molecular oxygen"/>
    <property type="evidence" value="ECO:0007669"/>
    <property type="project" value="UniProtKB-ARBA"/>
</dbReference>
<dbReference type="Gene3D" id="2.102.10.10">
    <property type="entry name" value="Rieske [2Fe-2S] iron-sulphur domain"/>
    <property type="match status" value="1"/>
</dbReference>
<evidence type="ECO:0000256" key="5">
    <source>
        <dbReference type="ARBA" id="ARBA00023002"/>
    </source>
</evidence>
<dbReference type="SUPFAM" id="SSF55961">
    <property type="entry name" value="Bet v1-like"/>
    <property type="match status" value="1"/>
</dbReference>
<organism evidence="12 13">
    <name type="scientific">Georgenia ruanii</name>
    <dbReference type="NCBI Taxonomy" id="348442"/>
    <lineage>
        <taxon>Bacteria</taxon>
        <taxon>Bacillati</taxon>
        <taxon>Actinomycetota</taxon>
        <taxon>Actinomycetes</taxon>
        <taxon>Micrococcales</taxon>
        <taxon>Bogoriellaceae</taxon>
        <taxon>Georgenia</taxon>
    </lineage>
</organism>
<keyword evidence="6" id="KW-0408">Iron</keyword>
<evidence type="ECO:0000256" key="3">
    <source>
        <dbReference type="ARBA" id="ARBA00022723"/>
    </source>
</evidence>
<evidence type="ECO:0000256" key="2">
    <source>
        <dbReference type="ARBA" id="ARBA00022714"/>
    </source>
</evidence>
<dbReference type="PANTHER" id="PTHR21266:SF60">
    <property type="entry name" value="3-KETOSTEROID-9-ALPHA-MONOOXYGENASE, OXYGENASE COMPONENT"/>
    <property type="match status" value="1"/>
</dbReference>
<keyword evidence="8" id="KW-0753">Steroid metabolism</keyword>
<dbReference type="RefSeq" id="WP_152233275.1">
    <property type="nucleotide sequence ID" value="NZ_BAAAOT010000032.1"/>
</dbReference>
<keyword evidence="8" id="KW-0443">Lipid metabolism</keyword>
<dbReference type="CDD" id="cd03469">
    <property type="entry name" value="Rieske_RO_Alpha_N"/>
    <property type="match status" value="1"/>
</dbReference>
<evidence type="ECO:0000256" key="7">
    <source>
        <dbReference type="ARBA" id="ARBA00023014"/>
    </source>
</evidence>
<dbReference type="InterPro" id="IPR050584">
    <property type="entry name" value="Cholesterol_7-desaturase"/>
</dbReference>
<evidence type="ECO:0000256" key="4">
    <source>
        <dbReference type="ARBA" id="ARBA00022963"/>
    </source>
</evidence>